<sequence length="72" mass="7491">MTRGKFTTWFKSSKSDGASNCVEASFADDGTVGVRDSKNPVGPVLAFTPGEWSAFVAGVRAGEFAPTSTGDE</sequence>
<reference evidence="2 3" key="1">
    <citation type="submission" date="2021-01" db="EMBL/GenBank/DDBJ databases">
        <title>Whole genome shotgun sequence of Actinoplanes couchii NBRC 106145.</title>
        <authorList>
            <person name="Komaki H."/>
            <person name="Tamura T."/>
        </authorList>
    </citation>
    <scope>NUCLEOTIDE SEQUENCE [LARGE SCALE GENOMIC DNA]</scope>
    <source>
        <strain evidence="2 3">NBRC 106145</strain>
    </source>
</reference>
<accession>A0ABQ3XN53</accession>
<comment type="caution">
    <text evidence="2">The sequence shown here is derived from an EMBL/GenBank/DDBJ whole genome shotgun (WGS) entry which is preliminary data.</text>
</comment>
<feature type="domain" description="DUF397" evidence="1">
    <location>
        <begin position="8"/>
        <end position="60"/>
    </location>
</feature>
<evidence type="ECO:0000313" key="3">
    <source>
        <dbReference type="Proteomes" id="UP000612282"/>
    </source>
</evidence>
<proteinExistence type="predicted"/>
<protein>
    <recommendedName>
        <fullName evidence="1">DUF397 domain-containing protein</fullName>
    </recommendedName>
</protein>
<evidence type="ECO:0000313" key="2">
    <source>
        <dbReference type="EMBL" id="GID59898.1"/>
    </source>
</evidence>
<dbReference type="InterPro" id="IPR007278">
    <property type="entry name" value="DUF397"/>
</dbReference>
<gene>
    <name evidence="2" type="ORF">Aco03nite_083020</name>
</gene>
<organism evidence="2 3">
    <name type="scientific">Actinoplanes couchii</name>
    <dbReference type="NCBI Taxonomy" id="403638"/>
    <lineage>
        <taxon>Bacteria</taxon>
        <taxon>Bacillati</taxon>
        <taxon>Actinomycetota</taxon>
        <taxon>Actinomycetes</taxon>
        <taxon>Micromonosporales</taxon>
        <taxon>Micromonosporaceae</taxon>
        <taxon>Actinoplanes</taxon>
    </lineage>
</organism>
<evidence type="ECO:0000259" key="1">
    <source>
        <dbReference type="Pfam" id="PF04149"/>
    </source>
</evidence>
<dbReference type="EMBL" id="BOMG01000102">
    <property type="protein sequence ID" value="GID59898.1"/>
    <property type="molecule type" value="Genomic_DNA"/>
</dbReference>
<dbReference type="Pfam" id="PF04149">
    <property type="entry name" value="DUF397"/>
    <property type="match status" value="1"/>
</dbReference>
<keyword evidence="3" id="KW-1185">Reference proteome</keyword>
<dbReference type="RefSeq" id="WP_203806393.1">
    <property type="nucleotide sequence ID" value="NZ_BAAAQE010000005.1"/>
</dbReference>
<dbReference type="Proteomes" id="UP000612282">
    <property type="component" value="Unassembled WGS sequence"/>
</dbReference>
<name>A0ABQ3XN53_9ACTN</name>